<sequence length="132" mass="15389">MRQNGNNELQDCQDMSDEPQTLRLVYGRKIDEGDAVALIRGYVMMLLNDFIHKILTMFYNINQERGLINVGKLMKRMNLKQSQKTKGHCLQSHLSKLHKYSKNIKLKIAKNSGSLDYVASFYQLMFKMRTVN</sequence>
<gene>
    <name evidence="2" type="ORF">HINF_LOCUS41402</name>
    <name evidence="1" type="ORF">HINF_LOCUS45944</name>
</gene>
<reference evidence="2 3" key="2">
    <citation type="submission" date="2024-07" db="EMBL/GenBank/DDBJ databases">
        <authorList>
            <person name="Akdeniz Z."/>
        </authorList>
    </citation>
    <scope>NUCLEOTIDE SEQUENCE [LARGE SCALE GENOMIC DNA]</scope>
</reference>
<dbReference type="AlphaFoldDB" id="A0AA86UJM0"/>
<evidence type="ECO:0000313" key="2">
    <source>
        <dbReference type="EMBL" id="CAL6045814.1"/>
    </source>
</evidence>
<keyword evidence="3" id="KW-1185">Reference proteome</keyword>
<dbReference type="EMBL" id="CATOUU010000905">
    <property type="protein sequence ID" value="CAI9958299.1"/>
    <property type="molecule type" value="Genomic_DNA"/>
</dbReference>
<protein>
    <submittedName>
        <fullName evidence="2">Hypothetical_protein</fullName>
    </submittedName>
</protein>
<dbReference type="EMBL" id="CAXDID020000166">
    <property type="protein sequence ID" value="CAL6045814.1"/>
    <property type="molecule type" value="Genomic_DNA"/>
</dbReference>
<dbReference type="Proteomes" id="UP001642409">
    <property type="component" value="Unassembled WGS sequence"/>
</dbReference>
<evidence type="ECO:0000313" key="3">
    <source>
        <dbReference type="Proteomes" id="UP001642409"/>
    </source>
</evidence>
<reference evidence="1" key="1">
    <citation type="submission" date="2023-06" db="EMBL/GenBank/DDBJ databases">
        <authorList>
            <person name="Kurt Z."/>
        </authorList>
    </citation>
    <scope>NUCLEOTIDE SEQUENCE</scope>
</reference>
<comment type="caution">
    <text evidence="1">The sequence shown here is derived from an EMBL/GenBank/DDBJ whole genome shotgun (WGS) entry which is preliminary data.</text>
</comment>
<organism evidence="1">
    <name type="scientific">Hexamita inflata</name>
    <dbReference type="NCBI Taxonomy" id="28002"/>
    <lineage>
        <taxon>Eukaryota</taxon>
        <taxon>Metamonada</taxon>
        <taxon>Diplomonadida</taxon>
        <taxon>Hexamitidae</taxon>
        <taxon>Hexamitinae</taxon>
        <taxon>Hexamita</taxon>
    </lineage>
</organism>
<name>A0AA86UJM0_9EUKA</name>
<accession>A0AA86UJM0</accession>
<proteinExistence type="predicted"/>
<evidence type="ECO:0000313" key="1">
    <source>
        <dbReference type="EMBL" id="CAI9958299.1"/>
    </source>
</evidence>